<name>L7FKB4_ENTIV</name>
<protein>
    <submittedName>
        <fullName evidence="1">Uncharacterized protein</fullName>
    </submittedName>
</protein>
<dbReference type="OMA" id="MSEQMIE"/>
<accession>L7FKB4</accession>
<proteinExistence type="predicted"/>
<evidence type="ECO:0000313" key="1">
    <source>
        <dbReference type="EMBL" id="ELP84842.1"/>
    </source>
</evidence>
<keyword evidence="2" id="KW-1185">Reference proteome</keyword>
<sequence>MDFCVSEKPKKLDRKIPVLKASRDFRNAQTMQQSILIGLLNRYCEITIAQPAKKSTVTQQFMRIVSLDFGNGDRILMDEFLKFRCVEQMEQDMSEGVTQKTAWRRYQNNKKIEELHLLMDCLIEYGYIFESNPMKGKAETRKLELIKSISKQNYYYGFDAILKEGERVNRSICQCLNTKDKAITIRINQLKSRF</sequence>
<dbReference type="KEGG" id="eiv:EIN_283980"/>
<evidence type="ECO:0000313" key="2">
    <source>
        <dbReference type="Proteomes" id="UP000014680"/>
    </source>
</evidence>
<reference evidence="1 2" key="1">
    <citation type="submission" date="2012-10" db="EMBL/GenBank/DDBJ databases">
        <authorList>
            <person name="Zafar N."/>
            <person name="Inman J."/>
            <person name="Hall N."/>
            <person name="Lorenzi H."/>
            <person name="Caler E."/>
        </authorList>
    </citation>
    <scope>NUCLEOTIDE SEQUENCE [LARGE SCALE GENOMIC DNA]</scope>
    <source>
        <strain evidence="1 2">IP1</strain>
    </source>
</reference>
<dbReference type="RefSeq" id="XP_004184188.1">
    <property type="nucleotide sequence ID" value="XM_004184140.1"/>
</dbReference>
<dbReference type="Proteomes" id="UP000014680">
    <property type="component" value="Unassembled WGS sequence"/>
</dbReference>
<dbReference type="OrthoDB" id="28231at2759"/>
<dbReference type="EMBL" id="KB207106">
    <property type="protein sequence ID" value="ELP84842.1"/>
    <property type="molecule type" value="Genomic_DNA"/>
</dbReference>
<organism evidence="1 2">
    <name type="scientific">Entamoeba invadens IP1</name>
    <dbReference type="NCBI Taxonomy" id="370355"/>
    <lineage>
        <taxon>Eukaryota</taxon>
        <taxon>Amoebozoa</taxon>
        <taxon>Evosea</taxon>
        <taxon>Archamoebae</taxon>
        <taxon>Mastigamoebida</taxon>
        <taxon>Entamoebidae</taxon>
        <taxon>Entamoeba</taxon>
    </lineage>
</organism>
<dbReference type="VEuPathDB" id="AmoebaDB:EIN_283980"/>
<dbReference type="AlphaFoldDB" id="L7FKB4"/>
<gene>
    <name evidence="1" type="ORF">EIN_283980</name>
</gene>
<dbReference type="GeneID" id="14883806"/>